<proteinExistence type="inferred from homology"/>
<dbReference type="EMBL" id="CALLCH030000019">
    <property type="protein sequence ID" value="CAI4218967.1"/>
    <property type="molecule type" value="Genomic_DNA"/>
</dbReference>
<dbReference type="InterPro" id="IPR033121">
    <property type="entry name" value="PEPTIDASE_A1"/>
</dbReference>
<gene>
    <name evidence="4" type="ORF">PPNO1_LOCUS8538</name>
</gene>
<dbReference type="PANTHER" id="PTHR47966:SF68">
    <property type="entry name" value="PEPTIDASE A1 DOMAIN-CONTAINING PROTEIN"/>
    <property type="match status" value="1"/>
</dbReference>
<dbReference type="Pfam" id="PF00026">
    <property type="entry name" value="Asp"/>
    <property type="match status" value="2"/>
</dbReference>
<reference evidence="4" key="1">
    <citation type="submission" date="2022-11" db="EMBL/GenBank/DDBJ databases">
        <authorList>
            <person name="Scott C."/>
            <person name="Bruce N."/>
        </authorList>
    </citation>
    <scope>NUCLEOTIDE SEQUENCE</scope>
</reference>
<dbReference type="AlphaFoldDB" id="A0A9P1MF48"/>
<dbReference type="SUPFAM" id="SSF50630">
    <property type="entry name" value="Acid proteases"/>
    <property type="match status" value="1"/>
</dbReference>
<comment type="similarity">
    <text evidence="1">Belongs to the peptidase A1 family.</text>
</comment>
<evidence type="ECO:0000259" key="3">
    <source>
        <dbReference type="PROSITE" id="PS51767"/>
    </source>
</evidence>
<dbReference type="GO" id="GO:0004190">
    <property type="term" value="F:aspartic-type endopeptidase activity"/>
    <property type="evidence" value="ECO:0007669"/>
    <property type="project" value="InterPro"/>
</dbReference>
<dbReference type="CDD" id="cd05471">
    <property type="entry name" value="pepsin_like"/>
    <property type="match status" value="1"/>
</dbReference>
<keyword evidence="2" id="KW-0732">Signal</keyword>
<comment type="caution">
    <text evidence="4">The sequence shown here is derived from an EMBL/GenBank/DDBJ whole genome shotgun (WGS) entry which is preliminary data.</text>
</comment>
<evidence type="ECO:0000313" key="5">
    <source>
        <dbReference type="Proteomes" id="UP000838763"/>
    </source>
</evidence>
<dbReference type="PROSITE" id="PS51767">
    <property type="entry name" value="PEPTIDASE_A1"/>
    <property type="match status" value="1"/>
</dbReference>
<dbReference type="OrthoDB" id="771136at2759"/>
<dbReference type="PRINTS" id="PR00792">
    <property type="entry name" value="PEPSIN"/>
</dbReference>
<organism evidence="4 5">
    <name type="scientific">Parascedosporium putredinis</name>
    <dbReference type="NCBI Taxonomy" id="1442378"/>
    <lineage>
        <taxon>Eukaryota</taxon>
        <taxon>Fungi</taxon>
        <taxon>Dikarya</taxon>
        <taxon>Ascomycota</taxon>
        <taxon>Pezizomycotina</taxon>
        <taxon>Sordariomycetes</taxon>
        <taxon>Hypocreomycetidae</taxon>
        <taxon>Microascales</taxon>
        <taxon>Microascaceae</taxon>
        <taxon>Parascedosporium</taxon>
    </lineage>
</organism>
<feature type="signal peptide" evidence="2">
    <location>
        <begin position="1"/>
        <end position="19"/>
    </location>
</feature>
<evidence type="ECO:0000256" key="1">
    <source>
        <dbReference type="ARBA" id="ARBA00007447"/>
    </source>
</evidence>
<evidence type="ECO:0000256" key="2">
    <source>
        <dbReference type="SAM" id="SignalP"/>
    </source>
</evidence>
<feature type="domain" description="Peptidase A1" evidence="3">
    <location>
        <begin position="33"/>
        <end position="342"/>
    </location>
</feature>
<dbReference type="InterPro" id="IPR021109">
    <property type="entry name" value="Peptidase_aspartic_dom_sf"/>
</dbReference>
<dbReference type="InterPro" id="IPR034164">
    <property type="entry name" value="Pepsin-like_dom"/>
</dbReference>
<dbReference type="PANTHER" id="PTHR47966">
    <property type="entry name" value="BETA-SITE APP-CLEAVING ENZYME, ISOFORM A-RELATED"/>
    <property type="match status" value="1"/>
</dbReference>
<keyword evidence="5" id="KW-1185">Reference proteome</keyword>
<accession>A0A9P1MF48</accession>
<evidence type="ECO:0000313" key="4">
    <source>
        <dbReference type="EMBL" id="CAI4218967.1"/>
    </source>
</evidence>
<dbReference type="Gene3D" id="2.40.70.10">
    <property type="entry name" value="Acid Proteases"/>
    <property type="match status" value="2"/>
</dbReference>
<feature type="chain" id="PRO_5040328622" description="Peptidase A1 domain-containing protein" evidence="2">
    <location>
        <begin position="20"/>
        <end position="364"/>
    </location>
</feature>
<name>A0A9P1MF48_9PEZI</name>
<dbReference type="GO" id="GO:0006508">
    <property type="term" value="P:proteolysis"/>
    <property type="evidence" value="ECO:0007669"/>
    <property type="project" value="InterPro"/>
</dbReference>
<dbReference type="InterPro" id="IPR001461">
    <property type="entry name" value="Aspartic_peptidase_A1"/>
</dbReference>
<sequence>MTTIFRILASLAAVSTASARVFNLPIIIDNGYSLVDVKVGTPARSTRLLFDTGSSSTWMYDWYCAETCVNYVGYPRLGYNPANSSTSETTGGYAYIEYLGGTTAGPAIQDKFTLGCTAWDQASSPPPPPRGAEGLLDKPRFGLYYGTQIRDTNGAPGDGVLTLGGSREDEFVEGDLVTVPLEKSGDAGEYQVWRTGFSSVVGSRGVGDDSTVVDVETPLDYAWAVFDTGAGRTSLPRAETEAIYESIGWNFTAIMEGKHIPLCSEFNATWSVSFNLGPRDDPRTLVLRGDELAVPGFAGREDACWPPFDRSDYDGFALIGTTLLKKFYTVWDLGAEGTTNNADYKPAISLGRLRPEFRPVSAAF</sequence>
<protein>
    <recommendedName>
        <fullName evidence="3">Peptidase A1 domain-containing protein</fullName>
    </recommendedName>
</protein>
<dbReference type="GO" id="GO:0000324">
    <property type="term" value="C:fungal-type vacuole"/>
    <property type="evidence" value="ECO:0007669"/>
    <property type="project" value="TreeGrafter"/>
</dbReference>
<dbReference type="Proteomes" id="UP000838763">
    <property type="component" value="Unassembled WGS sequence"/>
</dbReference>